<keyword evidence="1" id="KW-0732">Signal</keyword>
<evidence type="ECO:0008006" key="4">
    <source>
        <dbReference type="Google" id="ProtNLM"/>
    </source>
</evidence>
<proteinExistence type="predicted"/>
<dbReference type="Gene3D" id="2.40.128.270">
    <property type="match status" value="1"/>
</dbReference>
<dbReference type="InterPro" id="IPR038670">
    <property type="entry name" value="HslJ-like_sf"/>
</dbReference>
<accession>A0A367RRI8</accession>
<feature type="signal peptide" evidence="1">
    <location>
        <begin position="1"/>
        <end position="30"/>
    </location>
</feature>
<reference evidence="2 3" key="1">
    <citation type="submission" date="2016-04" db="EMBL/GenBank/DDBJ databases">
        <authorList>
            <person name="Evans L.H."/>
            <person name="Alamgir A."/>
            <person name="Owens N."/>
            <person name="Weber N.D."/>
            <person name="Virtaneva K."/>
            <person name="Barbian K."/>
            <person name="Babar A."/>
            <person name="Rosenke K."/>
        </authorList>
    </citation>
    <scope>NUCLEOTIDE SEQUENCE [LARGE SCALE GENOMIC DNA]</scope>
    <source>
        <strain evidence="2">NIES-2108</strain>
    </source>
</reference>
<name>A0A367RRI8_NOSPU</name>
<sequence length="137" mass="15182">MNIFKYIKKAIVFALILFSLSLALQSPSYAVILEGKWKLTSLNNSPVPEQFKITAAFDPDESLITGNVGPIPYFGSYKSTDNKIELSNGVIKPLVYLGPEPEEYFSTLSSAQSYDLSNQKLTITNYSGKKLSFVKAE</sequence>
<dbReference type="Proteomes" id="UP000252085">
    <property type="component" value="Unassembled WGS sequence"/>
</dbReference>
<evidence type="ECO:0000256" key="1">
    <source>
        <dbReference type="SAM" id="SignalP"/>
    </source>
</evidence>
<dbReference type="EMBL" id="LXQE01000117">
    <property type="protein sequence ID" value="RCJ38451.1"/>
    <property type="molecule type" value="Genomic_DNA"/>
</dbReference>
<protein>
    <recommendedName>
        <fullName evidence="4">DUF306 domain-containing protein</fullName>
    </recommendedName>
</protein>
<comment type="caution">
    <text evidence="2">The sequence shown here is derived from an EMBL/GenBank/DDBJ whole genome shotgun (WGS) entry which is preliminary data.</text>
</comment>
<feature type="chain" id="PRO_5016596040" description="DUF306 domain-containing protein" evidence="1">
    <location>
        <begin position="31"/>
        <end position="137"/>
    </location>
</feature>
<gene>
    <name evidence="2" type="ORF">A6769_08565</name>
</gene>
<evidence type="ECO:0000313" key="2">
    <source>
        <dbReference type="EMBL" id="RCJ38451.1"/>
    </source>
</evidence>
<organism evidence="2 3">
    <name type="scientific">Nostoc punctiforme NIES-2108</name>
    <dbReference type="NCBI Taxonomy" id="1356359"/>
    <lineage>
        <taxon>Bacteria</taxon>
        <taxon>Bacillati</taxon>
        <taxon>Cyanobacteriota</taxon>
        <taxon>Cyanophyceae</taxon>
        <taxon>Nostocales</taxon>
        <taxon>Nostocaceae</taxon>
        <taxon>Nostoc</taxon>
    </lineage>
</organism>
<dbReference type="AlphaFoldDB" id="A0A367RRI8"/>
<evidence type="ECO:0000313" key="3">
    <source>
        <dbReference type="Proteomes" id="UP000252085"/>
    </source>
</evidence>